<name>A0ABS8SRX7_DATST</name>
<evidence type="ECO:0000313" key="2">
    <source>
        <dbReference type="Proteomes" id="UP000823775"/>
    </source>
</evidence>
<protein>
    <submittedName>
        <fullName evidence="1">Uncharacterized protein</fullName>
    </submittedName>
</protein>
<comment type="caution">
    <text evidence="1">The sequence shown here is derived from an EMBL/GenBank/DDBJ whole genome shotgun (WGS) entry which is preliminary data.</text>
</comment>
<evidence type="ECO:0000313" key="1">
    <source>
        <dbReference type="EMBL" id="MCD7461580.1"/>
    </source>
</evidence>
<dbReference type="EMBL" id="JACEIK010000734">
    <property type="protein sequence ID" value="MCD7461580.1"/>
    <property type="molecule type" value="Genomic_DNA"/>
</dbReference>
<reference evidence="1 2" key="1">
    <citation type="journal article" date="2021" name="BMC Genomics">
        <title>Datura genome reveals duplications of psychoactive alkaloid biosynthetic genes and high mutation rate following tissue culture.</title>
        <authorList>
            <person name="Rajewski A."/>
            <person name="Carter-House D."/>
            <person name="Stajich J."/>
            <person name="Litt A."/>
        </authorList>
    </citation>
    <scope>NUCLEOTIDE SEQUENCE [LARGE SCALE GENOMIC DNA]</scope>
    <source>
        <strain evidence="1">AR-01</strain>
    </source>
</reference>
<proteinExistence type="predicted"/>
<keyword evidence="2" id="KW-1185">Reference proteome</keyword>
<organism evidence="1 2">
    <name type="scientific">Datura stramonium</name>
    <name type="common">Jimsonweed</name>
    <name type="synonym">Common thornapple</name>
    <dbReference type="NCBI Taxonomy" id="4076"/>
    <lineage>
        <taxon>Eukaryota</taxon>
        <taxon>Viridiplantae</taxon>
        <taxon>Streptophyta</taxon>
        <taxon>Embryophyta</taxon>
        <taxon>Tracheophyta</taxon>
        <taxon>Spermatophyta</taxon>
        <taxon>Magnoliopsida</taxon>
        <taxon>eudicotyledons</taxon>
        <taxon>Gunneridae</taxon>
        <taxon>Pentapetalae</taxon>
        <taxon>asterids</taxon>
        <taxon>lamiids</taxon>
        <taxon>Solanales</taxon>
        <taxon>Solanaceae</taxon>
        <taxon>Solanoideae</taxon>
        <taxon>Datureae</taxon>
        <taxon>Datura</taxon>
    </lineage>
</organism>
<gene>
    <name evidence="1" type="ORF">HAX54_046500</name>
</gene>
<sequence>MTMKYMLPILKFGSYVGARGNDLQLAEGISITPIPTKQYLLEKMKSTAGAVRSLSTMIQNIELTTQGKVESMDEVEKTLMPKLKEGDIKVAKKEPETVYRDEYDERKGSSLTI</sequence>
<dbReference type="Proteomes" id="UP000823775">
    <property type="component" value="Unassembled WGS sequence"/>
</dbReference>
<accession>A0ABS8SRX7</accession>